<gene>
    <name evidence="3" type="ORF">CVT25_007408</name>
</gene>
<dbReference type="Proteomes" id="UP000283269">
    <property type="component" value="Unassembled WGS sequence"/>
</dbReference>
<evidence type="ECO:0000256" key="1">
    <source>
        <dbReference type="SAM" id="MobiDB-lite"/>
    </source>
</evidence>
<sequence length="507" mass="56577">MQPTCSSLRTTHQLLLIRRIPSQNAYTHVCNLRIRKNHTSGSTSRLSGSAKLFADAEKEEAEETAMSDATKSSKSKLSHLEQEHENWTGDESIKDAVLRMLVDKYKPLRTGTIQTAEQKLKQTPPKLTSGSIGGSFENLGHNVASLPMVKLTPTSGSWASEPLLPSSEGHEPWHTEFKAPKHDTAAIKLAQMPIMISSKPSIVSVPLDEKARRLERVKIKRTQQATKLSEARESTLDYRLGIRNTSGSRAGRLNPTSLKGWNSLVEDKIEVHSFIATVLRVTSNLPLQKARKAGVFNSVQGRGKPLARSPAEFNPFIAREEFLMNRIVQKNGAAPPWVELQIELENAVNTFREILRQSWIRRATRGLAMEHPPELLYRLTLQDIQNYRDPKWIAKEKSYHETAVAQLNSTVRKYNGMAPYAVRRSYYTRDAEIGKLYAECAPDILRAIEERAKDAKLGLNGSSGGSEVSGSSGGSQVGKVSDAYILGIIPFIQWLRALFRRWFGVGV</sequence>
<dbReference type="STRING" id="93625.A0A409XG92"/>
<feature type="region of interest" description="Disordered" evidence="1">
    <location>
        <begin position="54"/>
        <end position="77"/>
    </location>
</feature>
<accession>A0A409XG92</accession>
<evidence type="ECO:0000259" key="2">
    <source>
        <dbReference type="Pfam" id="PF09350"/>
    </source>
</evidence>
<dbReference type="Pfam" id="PF09350">
    <property type="entry name" value="DJC28_CD"/>
    <property type="match status" value="1"/>
</dbReference>
<dbReference type="InParanoid" id="A0A409XG92"/>
<name>A0A409XG92_PSICY</name>
<dbReference type="PANTHER" id="PTHR39394">
    <property type="entry name" value="YALI0E31793P"/>
    <property type="match status" value="1"/>
</dbReference>
<keyword evidence="4" id="KW-1185">Reference proteome</keyword>
<evidence type="ECO:0000313" key="3">
    <source>
        <dbReference type="EMBL" id="PPQ89803.1"/>
    </source>
</evidence>
<protein>
    <recommendedName>
        <fullName evidence="2">DnaJ homologue subfamily C member 28 conserved domain-containing protein</fullName>
    </recommendedName>
</protein>
<reference evidence="3 4" key="1">
    <citation type="journal article" date="2018" name="Evol. Lett.">
        <title>Horizontal gene cluster transfer increased hallucinogenic mushroom diversity.</title>
        <authorList>
            <person name="Reynolds H.T."/>
            <person name="Vijayakumar V."/>
            <person name="Gluck-Thaler E."/>
            <person name="Korotkin H.B."/>
            <person name="Matheny P.B."/>
            <person name="Slot J.C."/>
        </authorList>
    </citation>
    <scope>NUCLEOTIDE SEQUENCE [LARGE SCALE GENOMIC DNA]</scope>
    <source>
        <strain evidence="3 4">2631</strain>
    </source>
</reference>
<proteinExistence type="predicted"/>
<dbReference type="EMBL" id="NHYD01001821">
    <property type="protein sequence ID" value="PPQ89803.1"/>
    <property type="molecule type" value="Genomic_DNA"/>
</dbReference>
<dbReference type="InterPro" id="IPR018961">
    <property type="entry name" value="DnaJ_homolog_subfam-C_membr-28"/>
</dbReference>
<organism evidence="3 4">
    <name type="scientific">Psilocybe cyanescens</name>
    <dbReference type="NCBI Taxonomy" id="93625"/>
    <lineage>
        <taxon>Eukaryota</taxon>
        <taxon>Fungi</taxon>
        <taxon>Dikarya</taxon>
        <taxon>Basidiomycota</taxon>
        <taxon>Agaricomycotina</taxon>
        <taxon>Agaricomycetes</taxon>
        <taxon>Agaricomycetidae</taxon>
        <taxon>Agaricales</taxon>
        <taxon>Agaricineae</taxon>
        <taxon>Strophariaceae</taxon>
        <taxon>Psilocybe</taxon>
    </lineage>
</organism>
<dbReference type="AlphaFoldDB" id="A0A409XG92"/>
<evidence type="ECO:0000313" key="4">
    <source>
        <dbReference type="Proteomes" id="UP000283269"/>
    </source>
</evidence>
<dbReference type="PANTHER" id="PTHR39394:SF1">
    <property type="entry name" value="DNAJ HOMOLOGUE SUBFAMILY C MEMBER 28 CONSERVED DOMAIN-CONTAINING PROTEIN"/>
    <property type="match status" value="1"/>
</dbReference>
<dbReference type="OrthoDB" id="547796at2759"/>
<feature type="domain" description="DnaJ homologue subfamily C member 28 conserved" evidence="2">
    <location>
        <begin position="288"/>
        <end position="352"/>
    </location>
</feature>
<comment type="caution">
    <text evidence="3">The sequence shown here is derived from an EMBL/GenBank/DDBJ whole genome shotgun (WGS) entry which is preliminary data.</text>
</comment>